<protein>
    <submittedName>
        <fullName evidence="1">Uncharacterized protein</fullName>
    </submittedName>
</protein>
<dbReference type="AlphaFoldDB" id="A0A0E9TL30"/>
<dbReference type="EMBL" id="GBXM01054291">
    <property type="protein sequence ID" value="JAH54286.1"/>
    <property type="molecule type" value="Transcribed_RNA"/>
</dbReference>
<reference evidence="1" key="2">
    <citation type="journal article" date="2015" name="Fish Shellfish Immunol.">
        <title>Early steps in the European eel (Anguilla anguilla)-Vibrio vulnificus interaction in the gills: Role of the RtxA13 toxin.</title>
        <authorList>
            <person name="Callol A."/>
            <person name="Pajuelo D."/>
            <person name="Ebbesson L."/>
            <person name="Teles M."/>
            <person name="MacKenzie S."/>
            <person name="Amaro C."/>
        </authorList>
    </citation>
    <scope>NUCLEOTIDE SEQUENCE</scope>
</reference>
<evidence type="ECO:0000313" key="1">
    <source>
        <dbReference type="EMBL" id="JAH54286.1"/>
    </source>
</evidence>
<accession>A0A0E9TL30</accession>
<proteinExistence type="predicted"/>
<reference evidence="1" key="1">
    <citation type="submission" date="2014-11" db="EMBL/GenBank/DDBJ databases">
        <authorList>
            <person name="Amaro Gonzalez C."/>
        </authorList>
    </citation>
    <scope>NUCLEOTIDE SEQUENCE</scope>
</reference>
<sequence>MYSFKLKSILTSPIRQKKSTYTIINVYSYRGAYLLCNEHRC</sequence>
<name>A0A0E9TL30_ANGAN</name>
<organism evidence="1">
    <name type="scientific">Anguilla anguilla</name>
    <name type="common">European freshwater eel</name>
    <name type="synonym">Muraena anguilla</name>
    <dbReference type="NCBI Taxonomy" id="7936"/>
    <lineage>
        <taxon>Eukaryota</taxon>
        <taxon>Metazoa</taxon>
        <taxon>Chordata</taxon>
        <taxon>Craniata</taxon>
        <taxon>Vertebrata</taxon>
        <taxon>Euteleostomi</taxon>
        <taxon>Actinopterygii</taxon>
        <taxon>Neopterygii</taxon>
        <taxon>Teleostei</taxon>
        <taxon>Anguilliformes</taxon>
        <taxon>Anguillidae</taxon>
        <taxon>Anguilla</taxon>
    </lineage>
</organism>